<dbReference type="Proteomes" id="UP000230551">
    <property type="component" value="Unassembled WGS sequence"/>
</dbReference>
<gene>
    <name evidence="6" type="ORF">CQY22_000320</name>
</gene>
<dbReference type="PANTHER" id="PTHR43537">
    <property type="entry name" value="TRANSCRIPTIONAL REGULATOR, GNTR FAMILY"/>
    <property type="match status" value="1"/>
</dbReference>
<dbReference type="AlphaFoldDB" id="A0A2G5PGM2"/>
<keyword evidence="3" id="KW-0804">Transcription</keyword>
<dbReference type="InterPro" id="IPR011711">
    <property type="entry name" value="GntR_C"/>
</dbReference>
<dbReference type="InterPro" id="IPR009057">
    <property type="entry name" value="Homeodomain-like_sf"/>
</dbReference>
<dbReference type="SUPFAM" id="SSF46785">
    <property type="entry name" value="Winged helix' DNA-binding domain"/>
    <property type="match status" value="1"/>
</dbReference>
<dbReference type="SMART" id="SM00895">
    <property type="entry name" value="FCD"/>
    <property type="match status" value="1"/>
</dbReference>
<keyword evidence="2" id="KW-0238">DNA-binding</keyword>
<dbReference type="InterPro" id="IPR036390">
    <property type="entry name" value="WH_DNA-bd_sf"/>
</dbReference>
<proteinExistence type="predicted"/>
<dbReference type="Gene3D" id="1.10.10.10">
    <property type="entry name" value="Winged helix-like DNA-binding domain superfamily/Winged helix DNA-binding domain"/>
    <property type="match status" value="1"/>
</dbReference>
<dbReference type="InterPro" id="IPR036388">
    <property type="entry name" value="WH-like_DNA-bd_sf"/>
</dbReference>
<dbReference type="SUPFAM" id="SSF48008">
    <property type="entry name" value="GntR ligand-binding domain-like"/>
    <property type="match status" value="1"/>
</dbReference>
<evidence type="ECO:0000256" key="1">
    <source>
        <dbReference type="ARBA" id="ARBA00023015"/>
    </source>
</evidence>
<dbReference type="SUPFAM" id="SSF46689">
    <property type="entry name" value="Homeodomain-like"/>
    <property type="match status" value="1"/>
</dbReference>
<sequence>MTLPAISLDPAERDALSRLMTSRRTPRDEITRARIVLACAEDSVAEAARRCGVSFHTAAKWKRRYQQDGVAALRDLPRTGRPAVDDNVVTQTLTAALREPPPGGWTTRSIAEVTGISQSTVCRIRREHFPPVRSDQSPRTAEQRVLLAYVYADAQRCALAFHSPPTAPTARARSRSTAREIAGALETVLCAPLVAPAGDAAATAMDVLRRAVRGTPPNRSVTVVMDVEVDSDMANWLRRNPRVMVRTVPRQRWLGQLHALSGGLDGRQIPELAELGNRVRKWAAAPVGAFEWSRFDGSSDSRSAPGPVLSRGPAERRVSDSTLVMRGLYQAILDGALHAGRQIRERSIGQLTQLSTGVVTDALRQLAEDGLVHSDEFGRYFVPAPQQRDVLETYTARALLGSALVRRLASAPKPPPAGAQELLAQLVAYAGQQDYSLCGSLDLDFQDELAHAADMPRIEAMFVRLTLQLRLFVTLLGLNYQYPPDEIVADDTAILEAILGRDPDGAVAAWRAKIDNCVRYMVEYLQTRSS</sequence>
<evidence type="ECO:0000256" key="3">
    <source>
        <dbReference type="ARBA" id="ARBA00023163"/>
    </source>
</evidence>
<dbReference type="PANTHER" id="PTHR43537:SF24">
    <property type="entry name" value="GLUCONATE OPERON TRANSCRIPTIONAL REPRESSOR"/>
    <property type="match status" value="1"/>
</dbReference>
<dbReference type="Pfam" id="PF13565">
    <property type="entry name" value="HTH_32"/>
    <property type="match status" value="1"/>
</dbReference>
<evidence type="ECO:0000256" key="2">
    <source>
        <dbReference type="ARBA" id="ARBA00023125"/>
    </source>
</evidence>
<dbReference type="RefSeq" id="WP_090588662.1">
    <property type="nucleotide sequence ID" value="NZ_CP104302.1"/>
</dbReference>
<dbReference type="Pfam" id="PF00392">
    <property type="entry name" value="GntR"/>
    <property type="match status" value="1"/>
</dbReference>
<dbReference type="InterPro" id="IPR008920">
    <property type="entry name" value="TF_FadR/GntR_C"/>
</dbReference>
<evidence type="ECO:0000259" key="5">
    <source>
        <dbReference type="SMART" id="SM00895"/>
    </source>
</evidence>
<dbReference type="GO" id="GO:0003700">
    <property type="term" value="F:DNA-binding transcription factor activity"/>
    <property type="evidence" value="ECO:0007669"/>
    <property type="project" value="InterPro"/>
</dbReference>
<protein>
    <recommendedName>
        <fullName evidence="5">GntR C-terminal domain-containing protein</fullName>
    </recommendedName>
</protein>
<feature type="domain" description="GntR C-terminal" evidence="5">
    <location>
        <begin position="392"/>
        <end position="516"/>
    </location>
</feature>
<dbReference type="STRING" id="85968.GCA_900073015_01781"/>
<accession>A0A2G5PGM2</accession>
<dbReference type="Gene3D" id="1.20.120.530">
    <property type="entry name" value="GntR ligand-binding domain-like"/>
    <property type="match status" value="1"/>
</dbReference>
<feature type="region of interest" description="Disordered" evidence="4">
    <location>
        <begin position="296"/>
        <end position="315"/>
    </location>
</feature>
<name>A0A2G5PGM2_9MYCO</name>
<dbReference type="Pfam" id="PF07729">
    <property type="entry name" value="FCD"/>
    <property type="match status" value="1"/>
</dbReference>
<dbReference type="OrthoDB" id="2375382at2"/>
<dbReference type="InterPro" id="IPR000524">
    <property type="entry name" value="Tscrpt_reg_HTH_GntR"/>
</dbReference>
<keyword evidence="7" id="KW-1185">Reference proteome</keyword>
<organism evidence="6 7">
    <name type="scientific">Mycolicibacterium brumae</name>
    <dbReference type="NCBI Taxonomy" id="85968"/>
    <lineage>
        <taxon>Bacteria</taxon>
        <taxon>Bacillati</taxon>
        <taxon>Actinomycetota</taxon>
        <taxon>Actinomycetes</taxon>
        <taxon>Mycobacteriales</taxon>
        <taxon>Mycobacteriaceae</taxon>
        <taxon>Mycolicibacterium</taxon>
    </lineage>
</organism>
<evidence type="ECO:0000313" key="6">
    <source>
        <dbReference type="EMBL" id="PIB77455.1"/>
    </source>
</evidence>
<comment type="caution">
    <text evidence="6">The sequence shown here is derived from an EMBL/GenBank/DDBJ whole genome shotgun (WGS) entry which is preliminary data.</text>
</comment>
<dbReference type="GO" id="GO:0003677">
    <property type="term" value="F:DNA binding"/>
    <property type="evidence" value="ECO:0007669"/>
    <property type="project" value="UniProtKB-KW"/>
</dbReference>
<reference evidence="6 7" key="1">
    <citation type="journal article" date="2017" name="Infect. Genet. Evol.">
        <title>The new phylogeny of the genus Mycobacterium: The old and the news.</title>
        <authorList>
            <person name="Tortoli E."/>
            <person name="Fedrizzi T."/>
            <person name="Meehan C.J."/>
            <person name="Trovato A."/>
            <person name="Grottola A."/>
            <person name="Giacobazzi E."/>
            <person name="Serpini G.F."/>
            <person name="Tagliazucchi S."/>
            <person name="Fabio A."/>
            <person name="Bettua C."/>
            <person name="Bertorelli R."/>
            <person name="Frascaro F."/>
            <person name="De Sanctis V."/>
            <person name="Pecorari M."/>
            <person name="Jousson O."/>
            <person name="Segata N."/>
            <person name="Cirillo D.M."/>
        </authorList>
    </citation>
    <scope>NUCLEOTIDE SEQUENCE [LARGE SCALE GENOMIC DNA]</scope>
    <source>
        <strain evidence="6 7">CIP1034565</strain>
    </source>
</reference>
<keyword evidence="1" id="KW-0805">Transcription regulation</keyword>
<dbReference type="EMBL" id="PDCN02000001">
    <property type="protein sequence ID" value="PIB77455.1"/>
    <property type="molecule type" value="Genomic_DNA"/>
</dbReference>
<evidence type="ECO:0000256" key="4">
    <source>
        <dbReference type="SAM" id="MobiDB-lite"/>
    </source>
</evidence>
<evidence type="ECO:0000313" key="7">
    <source>
        <dbReference type="Proteomes" id="UP000230551"/>
    </source>
</evidence>